<dbReference type="PROSITE" id="PS51847">
    <property type="entry name" value="SMP"/>
    <property type="match status" value="1"/>
</dbReference>
<dbReference type="PIRSF" id="PIRSF037232">
    <property type="entry name" value="Tricalbin"/>
    <property type="match status" value="1"/>
</dbReference>
<sequence length="1480" mass="163403">MFAEQLLCDLEAKASVATCDEDDLFIFRCQGTAGREQELKTRGVVEAAQDPDSKVDAADAEKAIVDNARAAGAAAFEFDPNASPEEKARQAREVCSEGRVDIIVCSTTNKMGAQAAGPSFHRKHQVAALVTDADDGNDAGYDLPPPTTQGAVTPPTPTADANGNLVKGTEDEYSQVGWAPRFGNPADKEDMLPQDHQTFLEGKLDDKFFGDWYHDAAVIIFACLASWTIAVLGGGLGWIFILMTACGTYYRTSIRRVRRNVRSEVRAEIEKNTLETDVETLGWMNNFMSKFWPIYAPILCKSIIASVDQVLSTSTPAFLDSMRMKSFTLGTQPPRFEHVKTYPRAEDDLVIMDWKFSFTPNDTTDLTARQIKLKINPKVVLEIRVGKAMISKGLDVIVEDMACSGIMRVKMKLMLDYPFVERVEICFLERPHIDYVCKPLGGDTLGFDINFIPGLETFIQEQIHANLGPMMYAPNVFPIELAKMLAGSAVDQAIGVLQIQFHGAQGLKNPDRFSGTPDPYATVSVNNREVLAKTKTVYENANPRWNETVNIILTSLRDQLTITLFDYNEYRKDKELGVASFNLEQLEKDHDFENQNLEVIVNGRPRGQVQCDIRFFPVLEGQKLADGKVTEPPDMTTGIAKFTVVQAKDLDGSKSMIGALNPYAVLLLNGKEVQISRKLKRTNNPVWDNATKEMLITDRKKARLGLVIKDDRDLATDPIIGSYQIKLTDLYDLTKKGQEWYNLSGTKSGRAQMKLEWKPVALKGSAAGNGYVDPIGVMRFHFQSAKDLKNFETLGKSDPYARVMLSGIQKGRTVTFKNNLNPEWDEVFYVPVHSTREQLVVEVMDEESLGKDRTLGQIEIAAADYIHQTETGEYAVHDSKLDVITSQLRIGQGTPKGILNFTVAFYPTLNVVDPEEDDEEKKAEAEAEAAAEAQAAGRVSVDGSRKSVEGVNGSTTPTGPQRNGTVGTISSLRPESTKSKSEEVEMRKALADGEKEQTETAAVAVPEVPKIRLGAEDLVQYESGLIVFTIHEGELAQTGSYLQVLIDDMKYPAWQSAKTKSRTHNFNETGDAMIRELDLSRITLRIVSDTDIKDDKDDDIKAKLSGSTLETLKRCLYTPAVITIKDPHGHSNNIKVSMRYLPVKMQLDPSESFNNQGNLRVEVLDASDLPAADRNGYSDPFCRFVLDGKEVYKTNKQKKTLHPSWNEFFEVPVRSRTAAKFEVNVYDWDFGEKADFLGAAAINLAILEPFQAQEVILNLDGKSGAIRLKMLFKPDYITRSRQGSSTFSGTFAAPGKIIGAPVKGVGKVGTGIFKGATFVGRGFKRRTVSANLSPGGENGTANISILNASGYPEDVKLEIHVYQGSKEVLKTKAIKAKNGSAEWEDEQKRLECNAAAPLKLIVKNDKTFKDEVLGESTFYVNDQAGGGERRIQCGEGTVTIRTSFQAAEARSLAPSQSPGGKPKGFGRLMSRRERSVPPSN</sequence>
<evidence type="ECO:0000256" key="1">
    <source>
        <dbReference type="ARBA" id="ARBA00004586"/>
    </source>
</evidence>
<feature type="compositionally biased region" description="Basic and acidic residues" evidence="11">
    <location>
        <begin position="1470"/>
        <end position="1480"/>
    </location>
</feature>
<dbReference type="GO" id="GO:0008289">
    <property type="term" value="F:lipid binding"/>
    <property type="evidence" value="ECO:0007669"/>
    <property type="project" value="UniProtKB-KW"/>
</dbReference>
<evidence type="ECO:0000256" key="7">
    <source>
        <dbReference type="ARBA" id="ARBA00022989"/>
    </source>
</evidence>
<feature type="region of interest" description="Disordered" evidence="11">
    <location>
        <begin position="1447"/>
        <end position="1480"/>
    </location>
</feature>
<dbReference type="Pfam" id="PF24920">
    <property type="entry name" value="C2_TCB1"/>
    <property type="match status" value="1"/>
</dbReference>
<dbReference type="Proteomes" id="UP000016932">
    <property type="component" value="Unassembled WGS sequence"/>
</dbReference>
<evidence type="ECO:0000256" key="12">
    <source>
        <dbReference type="SAM" id="Phobius"/>
    </source>
</evidence>
<keyword evidence="5" id="KW-0677">Repeat</keyword>
<dbReference type="GO" id="GO:0006869">
    <property type="term" value="P:lipid transport"/>
    <property type="evidence" value="ECO:0007669"/>
    <property type="project" value="UniProtKB-KW"/>
</dbReference>
<evidence type="ECO:0000256" key="4">
    <source>
        <dbReference type="ARBA" id="ARBA00022692"/>
    </source>
</evidence>
<evidence type="ECO:0000259" key="14">
    <source>
        <dbReference type="PROSITE" id="PS51847"/>
    </source>
</evidence>
<feature type="compositionally biased region" description="Polar residues" evidence="11">
    <location>
        <begin position="952"/>
        <end position="974"/>
    </location>
</feature>
<keyword evidence="10 12" id="KW-0472">Membrane</keyword>
<dbReference type="Gene3D" id="2.60.40.150">
    <property type="entry name" value="C2 domain"/>
    <property type="match status" value="4"/>
</dbReference>
<reference evidence="15 16" key="1">
    <citation type="journal article" date="2012" name="PLoS Pathog.">
        <title>Diverse lifestyles and strategies of plant pathogenesis encoded in the genomes of eighteen Dothideomycetes fungi.</title>
        <authorList>
            <person name="Ohm R.A."/>
            <person name="Feau N."/>
            <person name="Henrissat B."/>
            <person name="Schoch C.L."/>
            <person name="Horwitz B.A."/>
            <person name="Barry K.W."/>
            <person name="Condon B.J."/>
            <person name="Copeland A.C."/>
            <person name="Dhillon B."/>
            <person name="Glaser F."/>
            <person name="Hesse C.N."/>
            <person name="Kosti I."/>
            <person name="LaButti K."/>
            <person name="Lindquist E.A."/>
            <person name="Lucas S."/>
            <person name="Salamov A.A."/>
            <person name="Bradshaw R.E."/>
            <person name="Ciuffetti L."/>
            <person name="Hamelin R.C."/>
            <person name="Kema G.H.J."/>
            <person name="Lawrence C."/>
            <person name="Scott J.A."/>
            <person name="Spatafora J.W."/>
            <person name="Turgeon B.G."/>
            <person name="de Wit P.J.G.M."/>
            <person name="Zhong S."/>
            <person name="Goodwin S.B."/>
            <person name="Grigoriev I.V."/>
        </authorList>
    </citation>
    <scope>NUCLEOTIDE SEQUENCE [LARGE SCALE GENOMIC DNA]</scope>
    <source>
        <strain evidence="15 16">CIRAD86</strain>
    </source>
</reference>
<evidence type="ECO:0000259" key="13">
    <source>
        <dbReference type="PROSITE" id="PS50004"/>
    </source>
</evidence>
<keyword evidence="16" id="KW-1185">Reference proteome</keyword>
<dbReference type="InterPro" id="IPR037761">
    <property type="entry name" value="C2A_Tricalbin"/>
</dbReference>
<evidence type="ECO:0000256" key="5">
    <source>
        <dbReference type="ARBA" id="ARBA00022737"/>
    </source>
</evidence>
<dbReference type="CDD" id="cd04040">
    <property type="entry name" value="C2D_Tricalbin-like"/>
    <property type="match status" value="1"/>
</dbReference>
<dbReference type="Pfam" id="PF00168">
    <property type="entry name" value="C2"/>
    <property type="match status" value="5"/>
</dbReference>
<protein>
    <recommendedName>
        <fullName evidence="17">Ca2+-dependent lipid-binding protein</fullName>
    </recommendedName>
</protein>
<keyword evidence="8" id="KW-0445">Lipid transport</keyword>
<feature type="region of interest" description="Disordered" evidence="11">
    <location>
        <begin position="914"/>
        <end position="983"/>
    </location>
</feature>
<dbReference type="GeneID" id="19336168"/>
<dbReference type="CDD" id="cd21678">
    <property type="entry name" value="SMP_TCB"/>
    <property type="match status" value="1"/>
</dbReference>
<dbReference type="Pfam" id="PF25669">
    <property type="entry name" value="SMP_MUG190-like"/>
    <property type="match status" value="1"/>
</dbReference>
<organism evidence="15 16">
    <name type="scientific">Pseudocercospora fijiensis (strain CIRAD86)</name>
    <name type="common">Black leaf streak disease fungus</name>
    <name type="synonym">Mycosphaerella fijiensis</name>
    <dbReference type="NCBI Taxonomy" id="383855"/>
    <lineage>
        <taxon>Eukaryota</taxon>
        <taxon>Fungi</taxon>
        <taxon>Dikarya</taxon>
        <taxon>Ascomycota</taxon>
        <taxon>Pezizomycotina</taxon>
        <taxon>Dothideomycetes</taxon>
        <taxon>Dothideomycetidae</taxon>
        <taxon>Mycosphaerellales</taxon>
        <taxon>Mycosphaerellaceae</taxon>
        <taxon>Pseudocercospora</taxon>
    </lineage>
</organism>
<dbReference type="SUPFAM" id="SSF49562">
    <property type="entry name" value="C2 domain (Calcium/lipid-binding domain, CaLB)"/>
    <property type="match status" value="4"/>
</dbReference>
<dbReference type="PANTHER" id="PTHR46980">
    <property type="entry name" value="TRICALBIN-1-RELATED"/>
    <property type="match status" value="1"/>
</dbReference>
<evidence type="ECO:0000256" key="8">
    <source>
        <dbReference type="ARBA" id="ARBA00023055"/>
    </source>
</evidence>
<dbReference type="GO" id="GO:0071944">
    <property type="term" value="C:cell periphery"/>
    <property type="evidence" value="ECO:0007669"/>
    <property type="project" value="UniProtKB-ARBA"/>
</dbReference>
<feature type="domain" description="C2" evidence="13">
    <location>
        <begin position="1139"/>
        <end position="1257"/>
    </location>
</feature>
<proteinExistence type="predicted"/>
<dbReference type="VEuPathDB" id="FungiDB:MYCFIDRAFT_203585"/>
<evidence type="ECO:0000256" key="3">
    <source>
        <dbReference type="ARBA" id="ARBA00022553"/>
    </source>
</evidence>
<dbReference type="eggNOG" id="KOG1012">
    <property type="taxonomic scope" value="Eukaryota"/>
</dbReference>
<dbReference type="KEGG" id="pfj:MYCFIDRAFT_203585"/>
<evidence type="ECO:0000256" key="10">
    <source>
        <dbReference type="ARBA" id="ARBA00023136"/>
    </source>
</evidence>
<evidence type="ECO:0000313" key="15">
    <source>
        <dbReference type="EMBL" id="EME83310.1"/>
    </source>
</evidence>
<feature type="domain" description="C2" evidence="13">
    <location>
        <begin position="478"/>
        <end position="597"/>
    </location>
</feature>
<dbReference type="CDD" id="cd04052">
    <property type="entry name" value="C2B_Tricalbin-like"/>
    <property type="match status" value="1"/>
</dbReference>
<name>M2Z0F5_PSEFD</name>
<keyword evidence="7 12" id="KW-1133">Transmembrane helix</keyword>
<dbReference type="STRING" id="383855.M2Z0F5"/>
<dbReference type="GO" id="GO:0005789">
    <property type="term" value="C:endoplasmic reticulum membrane"/>
    <property type="evidence" value="ECO:0007669"/>
    <property type="project" value="UniProtKB-SubCell"/>
</dbReference>
<dbReference type="InterPro" id="IPR031468">
    <property type="entry name" value="SMP_LBD"/>
</dbReference>
<evidence type="ECO:0000256" key="11">
    <source>
        <dbReference type="SAM" id="MobiDB-lite"/>
    </source>
</evidence>
<feature type="domain" description="SMP-LTD" evidence="14">
    <location>
        <begin position="277"/>
        <end position="482"/>
    </location>
</feature>
<dbReference type="InterPro" id="IPR037756">
    <property type="entry name" value="C2D_Tricalbin"/>
</dbReference>
<dbReference type="InterPro" id="IPR000008">
    <property type="entry name" value="C2_dom"/>
</dbReference>
<evidence type="ECO:0000313" key="16">
    <source>
        <dbReference type="Proteomes" id="UP000016932"/>
    </source>
</evidence>
<evidence type="ECO:0008006" key="17">
    <source>
        <dbReference type="Google" id="ProtNLM"/>
    </source>
</evidence>
<feature type="domain" description="C2" evidence="13">
    <location>
        <begin position="621"/>
        <end position="741"/>
    </location>
</feature>
<evidence type="ECO:0000256" key="2">
    <source>
        <dbReference type="ARBA" id="ARBA00022448"/>
    </source>
</evidence>
<dbReference type="RefSeq" id="XP_007926577.1">
    <property type="nucleotide sequence ID" value="XM_007928386.1"/>
</dbReference>
<accession>M2Z0F5</accession>
<keyword evidence="9" id="KW-0446">Lipid-binding</keyword>
<dbReference type="CDD" id="cd04045">
    <property type="entry name" value="C2C_Tricalbin-like"/>
    <property type="match status" value="1"/>
</dbReference>
<dbReference type="HOGENOM" id="CLU_001661_0_0_1"/>
<dbReference type="CDD" id="cd04044">
    <property type="entry name" value="C2A_Tricalbin-like"/>
    <property type="match status" value="1"/>
</dbReference>
<feature type="domain" description="C2" evidence="13">
    <location>
        <begin position="747"/>
        <end position="875"/>
    </location>
</feature>
<dbReference type="PROSITE" id="PS50004">
    <property type="entry name" value="C2"/>
    <property type="match status" value="4"/>
</dbReference>
<feature type="transmembrane region" description="Helical" evidence="12">
    <location>
        <begin position="217"/>
        <end position="250"/>
    </location>
</feature>
<keyword evidence="3" id="KW-0597">Phosphoprotein</keyword>
<comment type="subcellular location">
    <subcellularLocation>
        <location evidence="1">Endoplasmic reticulum membrane</location>
    </subcellularLocation>
</comment>
<dbReference type="SMART" id="SM00239">
    <property type="entry name" value="C2"/>
    <property type="match status" value="5"/>
</dbReference>
<dbReference type="InterPro" id="IPR052455">
    <property type="entry name" value="Tricalbin_domain"/>
</dbReference>
<keyword evidence="6" id="KW-0256">Endoplasmic reticulum</keyword>
<evidence type="ECO:0000256" key="6">
    <source>
        <dbReference type="ARBA" id="ARBA00022824"/>
    </source>
</evidence>
<evidence type="ECO:0000256" key="9">
    <source>
        <dbReference type="ARBA" id="ARBA00023121"/>
    </source>
</evidence>
<dbReference type="InterPro" id="IPR037762">
    <property type="entry name" value="C2C_Tricalbin"/>
</dbReference>
<keyword evidence="4 12" id="KW-0812">Transmembrane</keyword>
<dbReference type="EMBL" id="KB446558">
    <property type="protein sequence ID" value="EME83310.1"/>
    <property type="molecule type" value="Genomic_DNA"/>
</dbReference>
<keyword evidence="2" id="KW-0813">Transport</keyword>
<dbReference type="InterPro" id="IPR056910">
    <property type="entry name" value="TCB1-3_C2"/>
</dbReference>
<dbReference type="InterPro" id="IPR037765">
    <property type="entry name" value="C2B_Tricalbin"/>
</dbReference>
<dbReference type="InterPro" id="IPR035892">
    <property type="entry name" value="C2_domain_sf"/>
</dbReference>
<dbReference type="GO" id="GO:0061817">
    <property type="term" value="P:endoplasmic reticulum-plasma membrane tethering"/>
    <property type="evidence" value="ECO:0007669"/>
    <property type="project" value="InterPro"/>
</dbReference>
<dbReference type="InterPro" id="IPR017147">
    <property type="entry name" value="Tricalbin"/>
</dbReference>
<gene>
    <name evidence="15" type="ORF">MYCFIDRAFT_203585</name>
</gene>
<dbReference type="OrthoDB" id="1029639at2759"/>
<dbReference type="PANTHER" id="PTHR46980:SF2">
    <property type="entry name" value="TRICALBIN-1-RELATED"/>
    <property type="match status" value="1"/>
</dbReference>